<dbReference type="EMBL" id="HBUE01256278">
    <property type="protein sequence ID" value="CAG6556664.1"/>
    <property type="molecule type" value="Transcribed_RNA"/>
</dbReference>
<proteinExistence type="predicted"/>
<accession>A0A8D8GF65</accession>
<dbReference type="EMBL" id="HBUE01151279">
    <property type="protein sequence ID" value="CAG6505365.1"/>
    <property type="molecule type" value="Transcribed_RNA"/>
</dbReference>
<organism evidence="1">
    <name type="scientific">Culex pipiens</name>
    <name type="common">House mosquito</name>
    <dbReference type="NCBI Taxonomy" id="7175"/>
    <lineage>
        <taxon>Eukaryota</taxon>
        <taxon>Metazoa</taxon>
        <taxon>Ecdysozoa</taxon>
        <taxon>Arthropoda</taxon>
        <taxon>Hexapoda</taxon>
        <taxon>Insecta</taxon>
        <taxon>Pterygota</taxon>
        <taxon>Neoptera</taxon>
        <taxon>Endopterygota</taxon>
        <taxon>Diptera</taxon>
        <taxon>Nematocera</taxon>
        <taxon>Culicoidea</taxon>
        <taxon>Culicidae</taxon>
        <taxon>Culicinae</taxon>
        <taxon>Culicini</taxon>
        <taxon>Culex</taxon>
        <taxon>Culex</taxon>
    </lineage>
</organism>
<reference evidence="1" key="1">
    <citation type="submission" date="2021-05" db="EMBL/GenBank/DDBJ databases">
        <authorList>
            <person name="Alioto T."/>
            <person name="Alioto T."/>
            <person name="Gomez Garrido J."/>
        </authorList>
    </citation>
    <scope>NUCLEOTIDE SEQUENCE</scope>
</reference>
<dbReference type="AlphaFoldDB" id="A0A8D8GF65"/>
<sequence length="115" mass="12823">MRYIAVEVLVEELLPPVQHLAFVHKKVSLGVPTSVGLRRIAFAGPVNLLVELSRLVLPEQLVKAVTTYCNLTRELNHVPTLEPTNRNLSSPPTPPPLFPACRVCRRSWVGTIWPP</sequence>
<protein>
    <submittedName>
        <fullName evidence="1">(northern house mosquito) hypothetical protein</fullName>
    </submittedName>
</protein>
<name>A0A8D8GF65_CULPI</name>
<evidence type="ECO:0000313" key="1">
    <source>
        <dbReference type="EMBL" id="CAG6505365.1"/>
    </source>
</evidence>